<proteinExistence type="predicted"/>
<organism evidence="1 2">
    <name type="scientific">Trifolium medium</name>
    <dbReference type="NCBI Taxonomy" id="97028"/>
    <lineage>
        <taxon>Eukaryota</taxon>
        <taxon>Viridiplantae</taxon>
        <taxon>Streptophyta</taxon>
        <taxon>Embryophyta</taxon>
        <taxon>Tracheophyta</taxon>
        <taxon>Spermatophyta</taxon>
        <taxon>Magnoliopsida</taxon>
        <taxon>eudicotyledons</taxon>
        <taxon>Gunneridae</taxon>
        <taxon>Pentapetalae</taxon>
        <taxon>rosids</taxon>
        <taxon>fabids</taxon>
        <taxon>Fabales</taxon>
        <taxon>Fabaceae</taxon>
        <taxon>Papilionoideae</taxon>
        <taxon>50 kb inversion clade</taxon>
        <taxon>NPAAA clade</taxon>
        <taxon>Hologalegina</taxon>
        <taxon>IRL clade</taxon>
        <taxon>Trifolieae</taxon>
        <taxon>Trifolium</taxon>
    </lineage>
</organism>
<dbReference type="EMBL" id="LXQA010181094">
    <property type="protein sequence ID" value="MCI30637.1"/>
    <property type="molecule type" value="Genomic_DNA"/>
</dbReference>
<accession>A0A392R306</accession>
<reference evidence="1 2" key="1">
    <citation type="journal article" date="2018" name="Front. Plant Sci.">
        <title>Red Clover (Trifolium pratense) and Zigzag Clover (T. medium) - A Picture of Genomic Similarities and Differences.</title>
        <authorList>
            <person name="Dluhosova J."/>
            <person name="Istvanek J."/>
            <person name="Nedelnik J."/>
            <person name="Repkova J."/>
        </authorList>
    </citation>
    <scope>NUCLEOTIDE SEQUENCE [LARGE SCALE GENOMIC DNA]</scope>
    <source>
        <strain evidence="2">cv. 10/8</strain>
        <tissue evidence="1">Leaf</tissue>
    </source>
</reference>
<dbReference type="GO" id="GO:0016787">
    <property type="term" value="F:hydrolase activity"/>
    <property type="evidence" value="ECO:0007669"/>
    <property type="project" value="UniProtKB-KW"/>
</dbReference>
<feature type="non-terminal residue" evidence="1">
    <location>
        <position position="96"/>
    </location>
</feature>
<evidence type="ECO:0000313" key="1">
    <source>
        <dbReference type="EMBL" id="MCI30637.1"/>
    </source>
</evidence>
<protein>
    <submittedName>
        <fullName evidence="1">Ubiquitin carboxyl-terminal hydrolase family protein</fullName>
    </submittedName>
</protein>
<dbReference type="Proteomes" id="UP000265520">
    <property type="component" value="Unassembled WGS sequence"/>
</dbReference>
<comment type="caution">
    <text evidence="1">The sequence shown here is derived from an EMBL/GenBank/DDBJ whole genome shotgun (WGS) entry which is preliminary data.</text>
</comment>
<keyword evidence="2" id="KW-1185">Reference proteome</keyword>
<sequence>MIDEDAIGAIDRVLSEGISVSLKSMHSIQVSRNSLKVQELRDIVFKKDLFEKFKDGLSPKVILNAVKEKIDANAYAFSSRQLEHINAVVNLLNNIV</sequence>
<name>A0A392R306_9FABA</name>
<evidence type="ECO:0000313" key="2">
    <source>
        <dbReference type="Proteomes" id="UP000265520"/>
    </source>
</evidence>
<keyword evidence="1" id="KW-0378">Hydrolase</keyword>
<dbReference type="AlphaFoldDB" id="A0A392R306"/>